<dbReference type="SUPFAM" id="SSF56935">
    <property type="entry name" value="Porins"/>
    <property type="match status" value="1"/>
</dbReference>
<reference evidence="7 8" key="1">
    <citation type="submission" date="2021-12" db="EMBL/GenBank/DDBJ databases">
        <title>Genome seq of p7.</title>
        <authorList>
            <person name="Seo T."/>
        </authorList>
    </citation>
    <scope>NUCLEOTIDE SEQUENCE [LARGE SCALE GENOMIC DNA]</scope>
    <source>
        <strain evidence="7 8">P7</strain>
    </source>
</reference>
<comment type="subcellular location">
    <subcellularLocation>
        <location evidence="1">Cell outer membrane</location>
    </subcellularLocation>
</comment>
<evidence type="ECO:0000256" key="3">
    <source>
        <dbReference type="ARBA" id="ARBA00023136"/>
    </source>
</evidence>
<evidence type="ECO:0000256" key="4">
    <source>
        <dbReference type="ARBA" id="ARBA00023237"/>
    </source>
</evidence>
<keyword evidence="5" id="KW-0732">Signal</keyword>
<comment type="caution">
    <text evidence="7">The sequence shown here is derived from an EMBL/GenBank/DDBJ whole genome shotgun (WGS) entry which is preliminary data.</text>
</comment>
<dbReference type="InterPro" id="IPR010104">
    <property type="entry name" value="TonB_rcpt_bac"/>
</dbReference>
<keyword evidence="8" id="KW-1185">Reference proteome</keyword>
<comment type="similarity">
    <text evidence="2">Belongs to the TonB-dependent receptor family.</text>
</comment>
<dbReference type="InterPro" id="IPR012910">
    <property type="entry name" value="Plug_dom"/>
</dbReference>
<feature type="chain" id="PRO_5046230465" evidence="5">
    <location>
        <begin position="38"/>
        <end position="1077"/>
    </location>
</feature>
<keyword evidence="3" id="KW-0472">Membrane</keyword>
<dbReference type="EMBL" id="JAJTWT010000003">
    <property type="protein sequence ID" value="MCE4537670.1"/>
    <property type="molecule type" value="Genomic_DNA"/>
</dbReference>
<feature type="signal peptide" evidence="5">
    <location>
        <begin position="1"/>
        <end position="37"/>
    </location>
</feature>
<dbReference type="InterPro" id="IPR036942">
    <property type="entry name" value="Beta-barrel_TonB_sf"/>
</dbReference>
<dbReference type="PANTHER" id="PTHR40980">
    <property type="entry name" value="PLUG DOMAIN-CONTAINING PROTEIN"/>
    <property type="match status" value="1"/>
</dbReference>
<dbReference type="NCBIfam" id="TIGR01782">
    <property type="entry name" value="TonB-Xanth-Caul"/>
    <property type="match status" value="1"/>
</dbReference>
<evidence type="ECO:0000313" key="8">
    <source>
        <dbReference type="Proteomes" id="UP001201463"/>
    </source>
</evidence>
<evidence type="ECO:0000256" key="5">
    <source>
        <dbReference type="SAM" id="SignalP"/>
    </source>
</evidence>
<gene>
    <name evidence="7" type="ORF">LXT12_10460</name>
</gene>
<evidence type="ECO:0000313" key="7">
    <source>
        <dbReference type="EMBL" id="MCE4537670.1"/>
    </source>
</evidence>
<feature type="domain" description="TonB-dependent receptor plug" evidence="6">
    <location>
        <begin position="87"/>
        <end position="181"/>
    </location>
</feature>
<dbReference type="Pfam" id="PF07715">
    <property type="entry name" value="Plug"/>
    <property type="match status" value="1"/>
</dbReference>
<keyword evidence="7" id="KW-0675">Receptor</keyword>
<organism evidence="7 8">
    <name type="scientific">Pelomonas caseinilytica</name>
    <dbReference type="NCBI Taxonomy" id="2906763"/>
    <lineage>
        <taxon>Bacteria</taxon>
        <taxon>Pseudomonadati</taxon>
        <taxon>Pseudomonadota</taxon>
        <taxon>Betaproteobacteria</taxon>
        <taxon>Burkholderiales</taxon>
        <taxon>Sphaerotilaceae</taxon>
        <taxon>Roseateles</taxon>
    </lineage>
</organism>
<keyword evidence="4" id="KW-0998">Cell outer membrane</keyword>
<dbReference type="PANTHER" id="PTHR40980:SF3">
    <property type="entry name" value="TONB-DEPENDENT RECEPTOR-LIKE BETA-BARREL DOMAIN-CONTAINING PROTEIN"/>
    <property type="match status" value="1"/>
</dbReference>
<sequence>MLLKSIQAGAPVLRGSPLALAVSAALATLAASAQVQAQQAPAAPAAAASAPAAKAEAAKSEAKGGNQLETVIVTGIRRSIQSAIDRKRNASTVQDSIVAEDIDQFPDKNVGEALSRITGVQLSREFGEGSQVSIRGVEPDLNRVEINGMSVLNTSGTGGRGAELRELASELIASIDVVKGVLPNVTEGGVGGTVRINTRKPLDFTKPTLALSLAGESASLRGGVQPRLSVLAADKFLDGKLGLMANIVYDRVYTRGDFARNTGWTYLRDWDNSADKTRISLDPAAAAVTTQAGCNVLTGASKTACQQQWYDYAPNTPRVGIWTRDHKRSSAELTAQYKFSSHFDAEISYEANNQNQRLNDRNYGTSFGNNANNSTSLNAAHQRLATAAGGKAPVYNADGTIKTAGSCGAVSTSATPAGMTFDNHVVTGYTVGDCMYSESNSTGPLGGYNAFSTSARDFKLDINSRYLRTGARYRDDLWLIEGMAGASKADYENLTNNISLAMSAPGLKVALDDQHLPHFTFPAGYDPADPSSYYRADIQFRPSITNDSENTGKLDFQRAITEIPMLSRLWFGGQTTTKHSKQYGGGQRVVSNGATTSTADDIVTMAGNVNGAIVYDRQAPAIAPATTNLYANPSNYTKYVGKATMASLAQAVLQPTGGSGFFSGYGGVSGYPSGWLSPNYDVATQSFDTSLFNFDHIYNSPAADGKTYPQLPAFDIRENVNAGYLRLDYDTELLGFPIEGNFGARYARTHVKATGTNNQKIAVWNPSTSKFDVSGNATDILTLDKTYSDVLPSFNISTTALDGNLVVRGGWGKVMARPNLSQIAPNVTCTLGQGTDTAHGGDGVDDCTAGNPGLKPYRATKYDLSVEYYPNKGDQFSVGLFRNDIKSYVLPARVIFPAIDFYGDGHLYDVTMWANGEGAITQGVELAARKALTFLPGWLSGFGVDLNYTFMDFKYRAGKELINPLDNSILPYPGMSKNAYNVGLWYDQGMVNARLAYHFRDKYYTGGNDVTGNPNFRDKTAYLDAKLQLRFTPNFTVSLEGKNLTNQAELTYAGDLSRPNELAWSGRRYYVTMGYKF</sequence>
<evidence type="ECO:0000256" key="2">
    <source>
        <dbReference type="ARBA" id="ARBA00009810"/>
    </source>
</evidence>
<dbReference type="Gene3D" id="2.170.130.10">
    <property type="entry name" value="TonB-dependent receptor, plug domain"/>
    <property type="match status" value="1"/>
</dbReference>
<proteinExistence type="inferred from homology"/>
<dbReference type="Proteomes" id="UP001201463">
    <property type="component" value="Unassembled WGS sequence"/>
</dbReference>
<name>A0ABS8XEK5_9BURK</name>
<evidence type="ECO:0000259" key="6">
    <source>
        <dbReference type="Pfam" id="PF07715"/>
    </source>
</evidence>
<dbReference type="RefSeq" id="WP_233391730.1">
    <property type="nucleotide sequence ID" value="NZ_JAJTWT010000003.1"/>
</dbReference>
<protein>
    <submittedName>
        <fullName evidence="7">TonB-dependent receptor</fullName>
    </submittedName>
</protein>
<dbReference type="Gene3D" id="2.40.170.20">
    <property type="entry name" value="TonB-dependent receptor, beta-barrel domain"/>
    <property type="match status" value="1"/>
</dbReference>
<evidence type="ECO:0000256" key="1">
    <source>
        <dbReference type="ARBA" id="ARBA00004442"/>
    </source>
</evidence>
<accession>A0ABS8XEK5</accession>
<dbReference type="InterPro" id="IPR037066">
    <property type="entry name" value="Plug_dom_sf"/>
</dbReference>